<evidence type="ECO:0000256" key="2">
    <source>
        <dbReference type="ARBA" id="ARBA00004496"/>
    </source>
</evidence>
<evidence type="ECO:0000256" key="1">
    <source>
        <dbReference type="ARBA" id="ARBA00000109"/>
    </source>
</evidence>
<dbReference type="eggNOG" id="COG0571">
    <property type="taxonomic scope" value="Bacteria"/>
</dbReference>
<dbReference type="FunFam" id="3.30.160.20:FF:000003">
    <property type="entry name" value="Ribonuclease 3"/>
    <property type="match status" value="1"/>
</dbReference>
<dbReference type="PANTHER" id="PTHR11207:SF0">
    <property type="entry name" value="RIBONUCLEASE 3"/>
    <property type="match status" value="1"/>
</dbReference>
<dbReference type="Proteomes" id="UP000044136">
    <property type="component" value="Unassembled WGS sequence"/>
</dbReference>
<dbReference type="HOGENOM" id="CLU_000907_1_3_9"/>
<dbReference type="HAMAP" id="MF_00104">
    <property type="entry name" value="RNase_III"/>
    <property type="match status" value="1"/>
</dbReference>
<dbReference type="GO" id="GO:0005737">
    <property type="term" value="C:cytoplasm"/>
    <property type="evidence" value="ECO:0007669"/>
    <property type="project" value="UniProtKB-SubCell"/>
</dbReference>
<sequence>MDFKVVLDKVKTDASAQNKLDNFNVIFKEFADKINIKVDKTGLYQQAFMHSSYINDLGLDKRYNNERLEFLGDAVLELMVSDHIFNKYEELPEGRLTKLRANIVCEPSLVVFASKLDMPALILLGRGEEKTGGRNRPSIVSDAFEAFLGALYLDQGSAGAWKFLEDFVFPHIVSKDYNAVIDYKTMLQEYSHQAFSESVTYELVSASGPSHHRKFDTEVSIGGKVRGTGTGLSKKESEQQAARSALHALGQEV</sequence>
<accession>A0A078M2C3</accession>
<dbReference type="InterPro" id="IPR011907">
    <property type="entry name" value="RNase_III"/>
</dbReference>
<dbReference type="CDD" id="cd00593">
    <property type="entry name" value="RIBOc"/>
    <property type="match status" value="1"/>
</dbReference>
<dbReference type="Pfam" id="PF14622">
    <property type="entry name" value="Ribonucleas_3_3"/>
    <property type="match status" value="1"/>
</dbReference>
<evidence type="ECO:0000256" key="6">
    <source>
        <dbReference type="ARBA" id="ARBA00022552"/>
    </source>
</evidence>
<evidence type="ECO:0000259" key="16">
    <source>
        <dbReference type="PROSITE" id="PS50137"/>
    </source>
</evidence>
<feature type="active site" evidence="15">
    <location>
        <position position="73"/>
    </location>
</feature>
<evidence type="ECO:0000256" key="15">
    <source>
        <dbReference type="HAMAP-Rule" id="MF_00104"/>
    </source>
</evidence>
<evidence type="ECO:0000256" key="10">
    <source>
        <dbReference type="ARBA" id="ARBA00022723"/>
    </source>
</evidence>
<dbReference type="Gene3D" id="1.10.1520.10">
    <property type="entry name" value="Ribonuclease III domain"/>
    <property type="match status" value="1"/>
</dbReference>
<dbReference type="Gene3D" id="3.30.160.20">
    <property type="match status" value="1"/>
</dbReference>
<comment type="subunit">
    <text evidence="4 15">Homodimer.</text>
</comment>
<feature type="domain" description="RNase III" evidence="17">
    <location>
        <begin position="27"/>
        <end position="156"/>
    </location>
</feature>
<keyword evidence="14 15" id="KW-0694">RNA-binding</keyword>
<comment type="cofactor">
    <cofactor evidence="15">
        <name>Mg(2+)</name>
        <dbReference type="ChEBI" id="CHEBI:18420"/>
    </cofactor>
</comment>
<evidence type="ECO:0000256" key="7">
    <source>
        <dbReference type="ARBA" id="ARBA00022664"/>
    </source>
</evidence>
<dbReference type="GO" id="GO:0003725">
    <property type="term" value="F:double-stranded RNA binding"/>
    <property type="evidence" value="ECO:0007669"/>
    <property type="project" value="TreeGrafter"/>
</dbReference>
<dbReference type="InterPro" id="IPR014720">
    <property type="entry name" value="dsRBD_dom"/>
</dbReference>
<dbReference type="EMBL" id="CCSE01000001">
    <property type="protein sequence ID" value="CDZ99507.1"/>
    <property type="molecule type" value="Genomic_DNA"/>
</dbReference>
<dbReference type="SMART" id="SM00358">
    <property type="entry name" value="DSRM"/>
    <property type="match status" value="1"/>
</dbReference>
<dbReference type="AlphaFoldDB" id="A0A078M2C3"/>
<comment type="subcellular location">
    <subcellularLocation>
        <location evidence="2 15">Cytoplasm</location>
    </subcellularLocation>
</comment>
<evidence type="ECO:0000313" key="18">
    <source>
        <dbReference type="EMBL" id="CDZ99507.1"/>
    </source>
</evidence>
<keyword evidence="5 15" id="KW-0963">Cytoplasm</keyword>
<gene>
    <name evidence="15 18" type="primary">rnc</name>
    <name evidence="18" type="ORF">BN1048_00506</name>
</gene>
<comment type="similarity">
    <text evidence="3">Belongs to the ribonuclease III family.</text>
</comment>
<dbReference type="PROSITE" id="PS00517">
    <property type="entry name" value="RNASE_3_1"/>
    <property type="match status" value="1"/>
</dbReference>
<reference evidence="18 19" key="1">
    <citation type="submission" date="2014-07" db="EMBL/GenBank/DDBJ databases">
        <authorList>
            <person name="Urmite Genomes Urmite Genomes"/>
        </authorList>
    </citation>
    <scope>NUCLEOTIDE SEQUENCE [LARGE SCALE GENOMIC DNA]</scope>
    <source>
        <strain evidence="18 19">13MG44_air</strain>
    </source>
</reference>
<dbReference type="GO" id="GO:0046872">
    <property type="term" value="F:metal ion binding"/>
    <property type="evidence" value="ECO:0007669"/>
    <property type="project" value="UniProtKB-KW"/>
</dbReference>
<keyword evidence="19" id="KW-1185">Reference proteome</keyword>
<dbReference type="GO" id="GO:0010468">
    <property type="term" value="P:regulation of gene expression"/>
    <property type="evidence" value="ECO:0007669"/>
    <property type="project" value="TreeGrafter"/>
</dbReference>
<dbReference type="SUPFAM" id="SSF69065">
    <property type="entry name" value="RNase III domain-like"/>
    <property type="match status" value="1"/>
</dbReference>
<keyword evidence="6 15" id="KW-0698">rRNA processing</keyword>
<dbReference type="GO" id="GO:0006364">
    <property type="term" value="P:rRNA processing"/>
    <property type="evidence" value="ECO:0007669"/>
    <property type="project" value="UniProtKB-UniRule"/>
</dbReference>
<keyword evidence="9 15" id="KW-0540">Nuclease</keyword>
<dbReference type="PANTHER" id="PTHR11207">
    <property type="entry name" value="RIBONUCLEASE III"/>
    <property type="match status" value="1"/>
</dbReference>
<dbReference type="Pfam" id="PF00035">
    <property type="entry name" value="dsrm"/>
    <property type="match status" value="1"/>
</dbReference>
<evidence type="ECO:0000256" key="14">
    <source>
        <dbReference type="ARBA" id="ARBA00022884"/>
    </source>
</evidence>
<dbReference type="NCBIfam" id="TIGR02191">
    <property type="entry name" value="RNaseIII"/>
    <property type="match status" value="1"/>
</dbReference>
<keyword evidence="12 15" id="KW-0378">Hydrolase</keyword>
<keyword evidence="11 15" id="KW-0255">Endonuclease</keyword>
<evidence type="ECO:0000256" key="4">
    <source>
        <dbReference type="ARBA" id="ARBA00011738"/>
    </source>
</evidence>
<evidence type="ECO:0000256" key="5">
    <source>
        <dbReference type="ARBA" id="ARBA00022490"/>
    </source>
</evidence>
<evidence type="ECO:0000256" key="9">
    <source>
        <dbReference type="ARBA" id="ARBA00022722"/>
    </source>
</evidence>
<dbReference type="GO" id="GO:0042802">
    <property type="term" value="F:identical protein binding"/>
    <property type="evidence" value="ECO:0007669"/>
    <property type="project" value="UniProtKB-ARBA"/>
</dbReference>
<dbReference type="RefSeq" id="WP_035808087.1">
    <property type="nucleotide sequence ID" value="NZ_CCSE01000001.1"/>
</dbReference>
<dbReference type="GO" id="GO:0006397">
    <property type="term" value="P:mRNA processing"/>
    <property type="evidence" value="ECO:0007669"/>
    <property type="project" value="UniProtKB-UniRule"/>
</dbReference>
<comment type="catalytic activity">
    <reaction evidence="1 15">
        <text>Endonucleolytic cleavage to 5'-phosphomonoester.</text>
        <dbReference type="EC" id="3.1.26.3"/>
    </reaction>
</comment>
<dbReference type="GO" id="GO:0004525">
    <property type="term" value="F:ribonuclease III activity"/>
    <property type="evidence" value="ECO:0007669"/>
    <property type="project" value="UniProtKB-UniRule"/>
</dbReference>
<dbReference type="OrthoDB" id="9805026at2"/>
<feature type="binding site" evidence="15">
    <location>
        <position position="69"/>
    </location>
    <ligand>
        <name>Mg(2+)</name>
        <dbReference type="ChEBI" id="CHEBI:18420"/>
    </ligand>
</feature>
<dbReference type="FunFam" id="1.10.1520.10:FF:000001">
    <property type="entry name" value="Ribonuclease 3"/>
    <property type="match status" value="1"/>
</dbReference>
<dbReference type="PROSITE" id="PS50137">
    <property type="entry name" value="DS_RBD"/>
    <property type="match status" value="1"/>
</dbReference>
<dbReference type="STRING" id="1461582.BN1048_00506"/>
<comment type="function">
    <text evidence="15">Digests double-stranded RNA. Involved in the processing of primary rRNA transcript to yield the immediate precursors to the large and small rRNAs (23S and 16S). Processes some mRNAs, and tRNAs when they are encoded in the rRNA operon. Processes pre-crRNA and tracrRNA of type II CRISPR loci if present in the organism.</text>
</comment>
<protein>
    <recommendedName>
        <fullName evidence="15">Ribonuclease 3</fullName>
        <ecNumber evidence="15">3.1.26.3</ecNumber>
    </recommendedName>
    <alternativeName>
        <fullName evidence="15">Ribonuclease III</fullName>
        <shortName evidence="15">RNase III</shortName>
    </alternativeName>
</protein>
<feature type="binding site" evidence="15">
    <location>
        <position position="145"/>
    </location>
    <ligand>
        <name>Mg(2+)</name>
        <dbReference type="ChEBI" id="CHEBI:18420"/>
    </ligand>
</feature>
<proteinExistence type="inferred from homology"/>
<dbReference type="CDD" id="cd10845">
    <property type="entry name" value="DSRM_RNAse_III_family"/>
    <property type="match status" value="1"/>
</dbReference>
<dbReference type="SMART" id="SM00535">
    <property type="entry name" value="RIBOc"/>
    <property type="match status" value="1"/>
</dbReference>
<keyword evidence="7 15" id="KW-0507">mRNA processing</keyword>
<evidence type="ECO:0000256" key="3">
    <source>
        <dbReference type="ARBA" id="ARBA00010183"/>
    </source>
</evidence>
<dbReference type="EC" id="3.1.26.3" evidence="15"/>
<keyword evidence="13 15" id="KW-0460">Magnesium</keyword>
<dbReference type="SUPFAM" id="SSF54768">
    <property type="entry name" value="dsRNA-binding domain-like"/>
    <property type="match status" value="1"/>
</dbReference>
<keyword evidence="15" id="KW-0699">rRNA-binding</keyword>
<organism evidence="18 19">
    <name type="scientific">Jeotgalicoccus saudimassiliensis</name>
    <dbReference type="NCBI Taxonomy" id="1461582"/>
    <lineage>
        <taxon>Bacteria</taxon>
        <taxon>Bacillati</taxon>
        <taxon>Bacillota</taxon>
        <taxon>Bacilli</taxon>
        <taxon>Bacillales</taxon>
        <taxon>Staphylococcaceae</taxon>
        <taxon>Jeotgalicoccus</taxon>
    </lineage>
</organism>
<evidence type="ECO:0000259" key="17">
    <source>
        <dbReference type="PROSITE" id="PS50142"/>
    </source>
</evidence>
<feature type="binding site" evidence="15">
    <location>
        <position position="142"/>
    </location>
    <ligand>
        <name>Mg(2+)</name>
        <dbReference type="ChEBI" id="CHEBI:18420"/>
    </ligand>
</feature>
<evidence type="ECO:0000256" key="12">
    <source>
        <dbReference type="ARBA" id="ARBA00022801"/>
    </source>
</evidence>
<evidence type="ECO:0000256" key="11">
    <source>
        <dbReference type="ARBA" id="ARBA00022759"/>
    </source>
</evidence>
<dbReference type="GO" id="GO:0008033">
    <property type="term" value="P:tRNA processing"/>
    <property type="evidence" value="ECO:0007669"/>
    <property type="project" value="UniProtKB-KW"/>
</dbReference>
<evidence type="ECO:0000256" key="8">
    <source>
        <dbReference type="ARBA" id="ARBA00022694"/>
    </source>
</evidence>
<evidence type="ECO:0000313" key="19">
    <source>
        <dbReference type="Proteomes" id="UP000044136"/>
    </source>
</evidence>
<keyword evidence="10 15" id="KW-0479">Metal-binding</keyword>
<dbReference type="PROSITE" id="PS50142">
    <property type="entry name" value="RNASE_3_2"/>
    <property type="match status" value="1"/>
</dbReference>
<keyword evidence="8 15" id="KW-0819">tRNA processing</keyword>
<dbReference type="InterPro" id="IPR000999">
    <property type="entry name" value="RNase_III_dom"/>
</dbReference>
<dbReference type="GO" id="GO:0019843">
    <property type="term" value="F:rRNA binding"/>
    <property type="evidence" value="ECO:0007669"/>
    <property type="project" value="UniProtKB-KW"/>
</dbReference>
<dbReference type="InterPro" id="IPR036389">
    <property type="entry name" value="RNase_III_sf"/>
</dbReference>
<evidence type="ECO:0000256" key="13">
    <source>
        <dbReference type="ARBA" id="ARBA00022842"/>
    </source>
</evidence>
<name>A0A078M2C3_9STAP</name>
<feature type="domain" description="DRBM" evidence="16">
    <location>
        <begin position="182"/>
        <end position="251"/>
    </location>
</feature>
<feature type="active site" evidence="15">
    <location>
        <position position="145"/>
    </location>
</feature>